<reference evidence="1" key="1">
    <citation type="submission" date="2019-03" db="EMBL/GenBank/DDBJ databases">
        <title>Improved annotation for the trematode Fasciola hepatica.</title>
        <authorList>
            <person name="Choi Y.-J."/>
            <person name="Martin J."/>
            <person name="Mitreva M."/>
        </authorList>
    </citation>
    <scope>NUCLEOTIDE SEQUENCE [LARGE SCALE GENOMIC DNA]</scope>
</reference>
<dbReference type="GO" id="GO:0005737">
    <property type="term" value="C:cytoplasm"/>
    <property type="evidence" value="ECO:0007669"/>
    <property type="project" value="TreeGrafter"/>
</dbReference>
<dbReference type="GO" id="GO:0031267">
    <property type="term" value="F:small GTPase binding"/>
    <property type="evidence" value="ECO:0007669"/>
    <property type="project" value="TreeGrafter"/>
</dbReference>
<dbReference type="GO" id="GO:0005886">
    <property type="term" value="C:plasma membrane"/>
    <property type="evidence" value="ECO:0007669"/>
    <property type="project" value="TreeGrafter"/>
</dbReference>
<evidence type="ECO:0000313" key="2">
    <source>
        <dbReference type="Proteomes" id="UP000230066"/>
    </source>
</evidence>
<comment type="caution">
    <text evidence="1">The sequence shown here is derived from an EMBL/GenBank/DDBJ whole genome shotgun (WGS) entry which is preliminary data.</text>
</comment>
<dbReference type="SUPFAM" id="SSF50044">
    <property type="entry name" value="SH3-domain"/>
    <property type="match status" value="1"/>
</dbReference>
<proteinExistence type="predicted"/>
<accession>A0A4E0S2R6</accession>
<protein>
    <recommendedName>
        <fullName evidence="3">SH3 domain-containing protein</fullName>
    </recommendedName>
</protein>
<keyword evidence="2" id="KW-1185">Reference proteome</keyword>
<dbReference type="GO" id="GO:0007264">
    <property type="term" value="P:small GTPase-mediated signal transduction"/>
    <property type="evidence" value="ECO:0007669"/>
    <property type="project" value="InterPro"/>
</dbReference>
<dbReference type="Proteomes" id="UP000230066">
    <property type="component" value="Unassembled WGS sequence"/>
</dbReference>
<dbReference type="EMBL" id="JXXN02000783">
    <property type="protein sequence ID" value="THD26320.1"/>
    <property type="molecule type" value="Genomic_DNA"/>
</dbReference>
<dbReference type="Gene3D" id="2.30.30.40">
    <property type="entry name" value="SH3 Domains"/>
    <property type="match status" value="1"/>
</dbReference>
<dbReference type="InterPro" id="IPR036028">
    <property type="entry name" value="SH3-like_dom_sf"/>
</dbReference>
<dbReference type="PANTHER" id="PTHR45653">
    <property type="entry name" value="DEDICATOR OF CYTOKINESIS"/>
    <property type="match status" value="1"/>
</dbReference>
<dbReference type="PANTHER" id="PTHR45653:SF10">
    <property type="entry name" value="MYOBLAST CITY, ISOFORM B"/>
    <property type="match status" value="1"/>
</dbReference>
<evidence type="ECO:0008006" key="3">
    <source>
        <dbReference type="Google" id="ProtNLM"/>
    </source>
</evidence>
<evidence type="ECO:0000313" key="1">
    <source>
        <dbReference type="EMBL" id="THD26320.1"/>
    </source>
</evidence>
<organism evidence="1 2">
    <name type="scientific">Fasciola hepatica</name>
    <name type="common">Liver fluke</name>
    <dbReference type="NCBI Taxonomy" id="6192"/>
    <lineage>
        <taxon>Eukaryota</taxon>
        <taxon>Metazoa</taxon>
        <taxon>Spiralia</taxon>
        <taxon>Lophotrochozoa</taxon>
        <taxon>Platyhelminthes</taxon>
        <taxon>Trematoda</taxon>
        <taxon>Digenea</taxon>
        <taxon>Plagiorchiida</taxon>
        <taxon>Echinostomata</taxon>
        <taxon>Echinostomatoidea</taxon>
        <taxon>Fasciolidae</taxon>
        <taxon>Fasciola</taxon>
    </lineage>
</organism>
<gene>
    <name evidence="1" type="ORF">D915_002814</name>
</gene>
<dbReference type="GO" id="GO:0007520">
    <property type="term" value="P:myoblast fusion"/>
    <property type="evidence" value="ECO:0007669"/>
    <property type="project" value="TreeGrafter"/>
</dbReference>
<dbReference type="GO" id="GO:0016477">
    <property type="term" value="P:cell migration"/>
    <property type="evidence" value="ECO:0007669"/>
    <property type="project" value="TreeGrafter"/>
</dbReference>
<dbReference type="AlphaFoldDB" id="A0A4E0S2R6"/>
<dbReference type="InterPro" id="IPR026791">
    <property type="entry name" value="DOCK"/>
</dbReference>
<name>A0A4E0S2R6_FASHE</name>
<sequence>MLWELYEGSSKWGVVIQEFSDKCDQYLDLTVGEFVFIVRHTAEWYYGFKSTDSSTFGAFPKLCVCIGKNDLLCEVSAEMQMMFAELLLLYKNNSHTQLAKVTPTIWKIIEVKQSLSRKVTEYELFEGIRVLLTWVSLGQRELSLPVTLRDDDLKSIDPYSKSTVDLNICHRKFLRHIIDPKTTSHWPTSQLFSLHISFTRLPQAEFTVFLANQAIIRQNENAPLCPTTTNVDSLTIERRISDPNGSVTAQLASSCYQVAPAVSRLTENVVLNCYESSSQDVLFTDLDPFQPTEERLLLMVLVNRMGPMQIKRPKPTKIGRDGSTTAVELPHYRRPVGVACVDITRLVISHLNRSGCSEASTRLLDGSSMTAGVQTPRLVTVITSNSIELNSTVTSSERQFLTSVTEAKVLKMRWVVVVMGHSPSTALKREMRKIWDKDVILAGHNMIWIDRTDLLIATKIREESPPPLLII</sequence>
<dbReference type="GO" id="GO:0005085">
    <property type="term" value="F:guanyl-nucleotide exchange factor activity"/>
    <property type="evidence" value="ECO:0007669"/>
    <property type="project" value="InterPro"/>
</dbReference>